<comment type="cofactor">
    <cofactor evidence="11">
        <name>FAD</name>
        <dbReference type="ChEBI" id="CHEBI:57692"/>
    </cofactor>
    <text evidence="11">Binds 1 FAD per subunit.</text>
</comment>
<comment type="similarity">
    <text evidence="1 10">Belongs to the class-II pyridine nucleotide-disulfide oxidoreductase family.</text>
</comment>
<dbReference type="PATRIC" id="fig|1423758.3.peg.450"/>
<sequence length="311" mass="33697">MATDYDVVIIGAGPAGLTAALYAARANLKVLMLDRGIYGGQMNNTDAIDNYPGFTDIKGPELGEKMYQSAMKFEPEFKYGDVKSIKLDGDKKIVITDSGEFSTQAVIIGTGADHKKLGVPGEEEYAGKGVSYCAVCDAAFFKDEDVAVIGGGDSAVEEGIYLAQLAKSVTIIHRRDQLRAQPVLQKRAFANDKMKFIWNAQVESIDGDENKVQAVTYKDKEDGSIKKLKVAGVFIYVGVVPQTAAFKDLGILDEFGWIPTDEKMHTKVPGIFAMGDVRAKDLRQIANAVGDGSIAGQEAYNYIQQINDSNL</sequence>
<evidence type="ECO:0000256" key="6">
    <source>
        <dbReference type="ARBA" id="ARBA00023002"/>
    </source>
</evidence>
<name>I7JVF6_9LACO</name>
<evidence type="ECO:0000256" key="11">
    <source>
        <dbReference type="RuleBase" id="RU003881"/>
    </source>
</evidence>
<protein>
    <recommendedName>
        <fullName evidence="3 10">Thioredoxin reductase</fullName>
        <ecNumber evidence="10">1.8.1.9</ecNumber>
    </recommendedName>
</protein>
<dbReference type="InterPro" id="IPR008255">
    <property type="entry name" value="Pyr_nucl-diS_OxRdtase_2_AS"/>
</dbReference>
<dbReference type="PANTHER" id="PTHR48105">
    <property type="entry name" value="THIOREDOXIN REDUCTASE 1-RELATED-RELATED"/>
    <property type="match status" value="1"/>
</dbReference>
<accession>I7JVF6</accession>
<dbReference type="AlphaFoldDB" id="I7JVF6"/>
<comment type="subunit">
    <text evidence="2 10">Homodimer.</text>
</comment>
<dbReference type="InterPro" id="IPR050097">
    <property type="entry name" value="Ferredoxin-NADP_redctase_2"/>
</dbReference>
<dbReference type="EMBL" id="CAKE01000035">
    <property type="protein sequence ID" value="CCI82751.1"/>
    <property type="molecule type" value="Genomic_DNA"/>
</dbReference>
<evidence type="ECO:0000256" key="1">
    <source>
        <dbReference type="ARBA" id="ARBA00009333"/>
    </source>
</evidence>
<keyword evidence="4 10" id="KW-0285">Flavoprotein</keyword>
<dbReference type="OrthoDB" id="9806179at2"/>
<evidence type="ECO:0000259" key="12">
    <source>
        <dbReference type="Pfam" id="PF07992"/>
    </source>
</evidence>
<keyword evidence="8 10" id="KW-0676">Redox-active center</keyword>
<dbReference type="GO" id="GO:0004791">
    <property type="term" value="F:thioredoxin-disulfide reductase (NADPH) activity"/>
    <property type="evidence" value="ECO:0007669"/>
    <property type="project" value="UniProtKB-UniRule"/>
</dbReference>
<evidence type="ECO:0000256" key="7">
    <source>
        <dbReference type="ARBA" id="ARBA00023157"/>
    </source>
</evidence>
<evidence type="ECO:0000256" key="9">
    <source>
        <dbReference type="ARBA" id="ARBA00048132"/>
    </source>
</evidence>
<dbReference type="EC" id="1.8.1.9" evidence="10"/>
<keyword evidence="5 10" id="KW-0274">FAD</keyword>
<dbReference type="STRING" id="1423758.FC41_GL000447"/>
<organism evidence="13 14">
    <name type="scientific">Lactobacillus hominis DSM 23910 = CRBIP 24.179</name>
    <dbReference type="NCBI Taxonomy" id="1423758"/>
    <lineage>
        <taxon>Bacteria</taxon>
        <taxon>Bacillati</taxon>
        <taxon>Bacillota</taxon>
        <taxon>Bacilli</taxon>
        <taxon>Lactobacillales</taxon>
        <taxon>Lactobacillaceae</taxon>
        <taxon>Lactobacillus</taxon>
    </lineage>
</organism>
<keyword evidence="14" id="KW-1185">Reference proteome</keyword>
<dbReference type="SUPFAM" id="SSF51905">
    <property type="entry name" value="FAD/NAD(P)-binding domain"/>
    <property type="match status" value="1"/>
</dbReference>
<comment type="caution">
    <text evidence="13">The sequence shown here is derived from an EMBL/GenBank/DDBJ whole genome shotgun (WGS) entry which is preliminary data.</text>
</comment>
<gene>
    <name evidence="13" type="ORF">BN55_08720</name>
</gene>
<keyword evidence="6 10" id="KW-0560">Oxidoreductase</keyword>
<dbReference type="Proteomes" id="UP000009320">
    <property type="component" value="Unassembled WGS sequence"/>
</dbReference>
<dbReference type="eggNOG" id="COG0492">
    <property type="taxonomic scope" value="Bacteria"/>
</dbReference>
<reference evidence="13 14" key="1">
    <citation type="submission" date="2012-06" db="EMBL/GenBank/DDBJ databases">
        <title>Draft Genome Sequence of Lactobacillus hominis Strain CRBIP 24.179T, isolated from human intestine.</title>
        <authorList>
            <person name="Cousin S."/>
            <person name="Ma L."/>
            <person name="Bizet C."/>
            <person name="Loux V."/>
            <person name="Bouchier C."/>
            <person name="Clermont D."/>
            <person name="Creno S."/>
        </authorList>
    </citation>
    <scope>NUCLEOTIDE SEQUENCE [LARGE SCALE GENOMIC DNA]</scope>
    <source>
        <strain evidence="14">CRBIP 24.179T</strain>
    </source>
</reference>
<keyword evidence="11" id="KW-0521">NADP</keyword>
<dbReference type="Pfam" id="PF07992">
    <property type="entry name" value="Pyr_redox_2"/>
    <property type="match status" value="1"/>
</dbReference>
<dbReference type="InterPro" id="IPR036188">
    <property type="entry name" value="FAD/NAD-bd_sf"/>
</dbReference>
<dbReference type="RefSeq" id="WP_008471923.1">
    <property type="nucleotide sequence ID" value="NZ_AYZP01000001.1"/>
</dbReference>
<evidence type="ECO:0000256" key="5">
    <source>
        <dbReference type="ARBA" id="ARBA00022827"/>
    </source>
</evidence>
<dbReference type="GO" id="GO:0005737">
    <property type="term" value="C:cytoplasm"/>
    <property type="evidence" value="ECO:0007669"/>
    <property type="project" value="InterPro"/>
</dbReference>
<evidence type="ECO:0000256" key="2">
    <source>
        <dbReference type="ARBA" id="ARBA00011738"/>
    </source>
</evidence>
<comment type="catalytic activity">
    <reaction evidence="9 10">
        <text>[thioredoxin]-dithiol + NADP(+) = [thioredoxin]-disulfide + NADPH + H(+)</text>
        <dbReference type="Rhea" id="RHEA:20345"/>
        <dbReference type="Rhea" id="RHEA-COMP:10698"/>
        <dbReference type="Rhea" id="RHEA-COMP:10700"/>
        <dbReference type="ChEBI" id="CHEBI:15378"/>
        <dbReference type="ChEBI" id="CHEBI:29950"/>
        <dbReference type="ChEBI" id="CHEBI:50058"/>
        <dbReference type="ChEBI" id="CHEBI:57783"/>
        <dbReference type="ChEBI" id="CHEBI:58349"/>
        <dbReference type="EC" id="1.8.1.9"/>
    </reaction>
</comment>
<dbReference type="InterPro" id="IPR005982">
    <property type="entry name" value="Thioredox_Rdtase"/>
</dbReference>
<evidence type="ECO:0000256" key="10">
    <source>
        <dbReference type="RuleBase" id="RU003880"/>
    </source>
</evidence>
<dbReference type="PRINTS" id="PR00368">
    <property type="entry name" value="FADPNR"/>
</dbReference>
<feature type="domain" description="FAD/NAD(P)-binding" evidence="12">
    <location>
        <begin position="5"/>
        <end position="292"/>
    </location>
</feature>
<dbReference type="InterPro" id="IPR023753">
    <property type="entry name" value="FAD/NAD-binding_dom"/>
</dbReference>
<keyword evidence="7" id="KW-1015">Disulfide bond</keyword>
<dbReference type="GO" id="GO:0019430">
    <property type="term" value="P:removal of superoxide radicals"/>
    <property type="evidence" value="ECO:0007669"/>
    <property type="project" value="UniProtKB-UniRule"/>
</dbReference>
<proteinExistence type="inferred from homology"/>
<evidence type="ECO:0000256" key="3">
    <source>
        <dbReference type="ARBA" id="ARBA00018719"/>
    </source>
</evidence>
<evidence type="ECO:0000256" key="8">
    <source>
        <dbReference type="ARBA" id="ARBA00023284"/>
    </source>
</evidence>
<dbReference type="PROSITE" id="PS00573">
    <property type="entry name" value="PYRIDINE_REDOX_2"/>
    <property type="match status" value="1"/>
</dbReference>
<dbReference type="Gene3D" id="3.50.50.60">
    <property type="entry name" value="FAD/NAD(P)-binding domain"/>
    <property type="match status" value="2"/>
</dbReference>
<dbReference type="GeneID" id="82847972"/>
<evidence type="ECO:0000313" key="14">
    <source>
        <dbReference type="Proteomes" id="UP000009320"/>
    </source>
</evidence>
<evidence type="ECO:0000256" key="4">
    <source>
        <dbReference type="ARBA" id="ARBA00022630"/>
    </source>
</evidence>
<dbReference type="NCBIfam" id="TIGR01292">
    <property type="entry name" value="TRX_reduct"/>
    <property type="match status" value="1"/>
</dbReference>
<dbReference type="PRINTS" id="PR00469">
    <property type="entry name" value="PNDRDTASEII"/>
</dbReference>
<evidence type="ECO:0000313" key="13">
    <source>
        <dbReference type="EMBL" id="CCI82751.1"/>
    </source>
</evidence>